<dbReference type="InterPro" id="IPR012899">
    <property type="entry name" value="LTXXQ"/>
</dbReference>
<dbReference type="AlphaFoldDB" id="A0A2S4MG83"/>
<dbReference type="EMBL" id="PQGA01000003">
    <property type="protein sequence ID" value="POR53645.1"/>
    <property type="molecule type" value="Genomic_DNA"/>
</dbReference>
<dbReference type="Proteomes" id="UP000237381">
    <property type="component" value="Unassembled WGS sequence"/>
</dbReference>
<reference evidence="2 3" key="1">
    <citation type="submission" date="2018-01" db="EMBL/GenBank/DDBJ databases">
        <title>Genomic Encyclopedia of Type Strains, Phase III (KMG-III): the genomes of soil and plant-associated and newly described type strains.</title>
        <authorList>
            <person name="Whitman W."/>
        </authorList>
    </citation>
    <scope>NUCLEOTIDE SEQUENCE [LARGE SCALE GENOMIC DNA]</scope>
    <source>
        <strain evidence="2 3">JCM 18070</strain>
    </source>
</reference>
<accession>A0A2S4MG83</accession>
<feature type="chain" id="PRO_5015621155" evidence="1">
    <location>
        <begin position="29"/>
        <end position="160"/>
    </location>
</feature>
<gene>
    <name evidence="2" type="ORF">B0G62_103217</name>
</gene>
<evidence type="ECO:0000313" key="3">
    <source>
        <dbReference type="Proteomes" id="UP000237381"/>
    </source>
</evidence>
<comment type="caution">
    <text evidence="2">The sequence shown here is derived from an EMBL/GenBank/DDBJ whole genome shotgun (WGS) entry which is preliminary data.</text>
</comment>
<protein>
    <submittedName>
        <fullName evidence="2">LTXXQ motif family protein</fullName>
    </submittedName>
</protein>
<organism evidence="2 3">
    <name type="scientific">Paraburkholderia eburnea</name>
    <dbReference type="NCBI Taxonomy" id="1189126"/>
    <lineage>
        <taxon>Bacteria</taxon>
        <taxon>Pseudomonadati</taxon>
        <taxon>Pseudomonadota</taxon>
        <taxon>Betaproteobacteria</taxon>
        <taxon>Burkholderiales</taxon>
        <taxon>Burkholderiaceae</taxon>
        <taxon>Paraburkholderia</taxon>
    </lineage>
</organism>
<dbReference type="Pfam" id="PF07813">
    <property type="entry name" value="LTXXQ"/>
    <property type="match status" value="1"/>
</dbReference>
<feature type="signal peptide" evidence="1">
    <location>
        <begin position="1"/>
        <end position="28"/>
    </location>
</feature>
<dbReference type="GO" id="GO:0042597">
    <property type="term" value="C:periplasmic space"/>
    <property type="evidence" value="ECO:0007669"/>
    <property type="project" value="InterPro"/>
</dbReference>
<name>A0A2S4MG83_9BURK</name>
<keyword evidence="1" id="KW-0732">Signal</keyword>
<evidence type="ECO:0000313" key="2">
    <source>
        <dbReference type="EMBL" id="POR53645.1"/>
    </source>
</evidence>
<sequence>MKFNTPLFAQGRLPAGAAGFFLAITAFASPAGAAAPAQNPAPAHVMTVAAHDSIDARINSLHNRLQINGAQEALWQKVAQVMRDNTDTMRALRETRMSQMSSMNAVDDLKSYGQAADAHAEGIRKLTPVFQTLYDSMSDEQKKNADLIFRTDHHHPAKKG</sequence>
<evidence type="ECO:0000256" key="1">
    <source>
        <dbReference type="SAM" id="SignalP"/>
    </source>
</evidence>
<proteinExistence type="predicted"/>
<keyword evidence="3" id="KW-1185">Reference proteome</keyword>